<dbReference type="EC" id="4.2.1.17" evidence="4"/>
<protein>
    <submittedName>
        <fullName evidence="4">Probable enoyl-CoA hydratase echA8</fullName>
        <ecNumber evidence="4">4.2.1.17</ecNumber>
    </submittedName>
</protein>
<dbReference type="InterPro" id="IPR018376">
    <property type="entry name" value="Enoyl-CoA_hyd/isom_CS"/>
</dbReference>
<dbReference type="NCBIfam" id="NF006007">
    <property type="entry name" value="PRK08138.1"/>
    <property type="match status" value="1"/>
</dbReference>
<dbReference type="InterPro" id="IPR014748">
    <property type="entry name" value="Enoyl-CoA_hydra_C"/>
</dbReference>
<dbReference type="FunFam" id="1.10.12.10:FF:000001">
    <property type="entry name" value="Probable enoyl-CoA hydratase, mitochondrial"/>
    <property type="match status" value="1"/>
</dbReference>
<evidence type="ECO:0000256" key="3">
    <source>
        <dbReference type="RuleBase" id="RU003707"/>
    </source>
</evidence>
<dbReference type="PANTHER" id="PTHR11941">
    <property type="entry name" value="ENOYL-COA HYDRATASE-RELATED"/>
    <property type="match status" value="1"/>
</dbReference>
<dbReference type="SUPFAM" id="SSF52096">
    <property type="entry name" value="ClpP/crotonase"/>
    <property type="match status" value="1"/>
</dbReference>
<dbReference type="GO" id="GO:0004300">
    <property type="term" value="F:enoyl-CoA hydratase activity"/>
    <property type="evidence" value="ECO:0007669"/>
    <property type="project" value="UniProtKB-EC"/>
</dbReference>
<proteinExistence type="inferred from homology"/>
<keyword evidence="2 4" id="KW-0456">Lyase</keyword>
<dbReference type="RefSeq" id="WP_002716941.1">
    <property type="nucleotide sequence ID" value="NZ_UFSI01000001.1"/>
</dbReference>
<evidence type="ECO:0000256" key="2">
    <source>
        <dbReference type="ARBA" id="ARBA00023239"/>
    </source>
</evidence>
<evidence type="ECO:0000256" key="1">
    <source>
        <dbReference type="ARBA" id="ARBA00005254"/>
    </source>
</evidence>
<reference evidence="4 5" key="1">
    <citation type="submission" date="2018-06" db="EMBL/GenBank/DDBJ databases">
        <authorList>
            <consortium name="Pathogen Informatics"/>
            <person name="Doyle S."/>
        </authorList>
    </citation>
    <scope>NUCLEOTIDE SEQUENCE [LARGE SCALE GENOMIC DNA]</scope>
    <source>
        <strain evidence="4 5">NCTC12722</strain>
    </source>
</reference>
<dbReference type="GO" id="GO:0006635">
    <property type="term" value="P:fatty acid beta-oxidation"/>
    <property type="evidence" value="ECO:0007669"/>
    <property type="project" value="TreeGrafter"/>
</dbReference>
<dbReference type="Proteomes" id="UP000254343">
    <property type="component" value="Unassembled WGS sequence"/>
</dbReference>
<evidence type="ECO:0000313" key="4">
    <source>
        <dbReference type="EMBL" id="SUU86117.1"/>
    </source>
</evidence>
<name>A0A380WD95_AFIFE</name>
<dbReference type="Gene3D" id="1.10.12.10">
    <property type="entry name" value="Lyase 2-enoyl-coa Hydratase, Chain A, domain 2"/>
    <property type="match status" value="1"/>
</dbReference>
<dbReference type="PANTHER" id="PTHR11941:SF54">
    <property type="entry name" value="ENOYL-COA HYDRATASE, MITOCHONDRIAL"/>
    <property type="match status" value="1"/>
</dbReference>
<dbReference type="InterPro" id="IPR001753">
    <property type="entry name" value="Enoyl-CoA_hydra/iso"/>
</dbReference>
<comment type="similarity">
    <text evidence="1 3">Belongs to the enoyl-CoA hydratase/isomerase family.</text>
</comment>
<dbReference type="PROSITE" id="PS00166">
    <property type="entry name" value="ENOYL_COA_HYDRATASE"/>
    <property type="match status" value="1"/>
</dbReference>
<dbReference type="OrthoDB" id="9775794at2"/>
<dbReference type="Pfam" id="PF00378">
    <property type="entry name" value="ECH_1"/>
    <property type="match status" value="1"/>
</dbReference>
<dbReference type="InterPro" id="IPR029045">
    <property type="entry name" value="ClpP/crotonase-like_dom_sf"/>
</dbReference>
<dbReference type="AlphaFoldDB" id="A0A380WD95"/>
<dbReference type="FunFam" id="3.90.226.10:FF:000009">
    <property type="entry name" value="Carnitinyl-CoA dehydratase"/>
    <property type="match status" value="1"/>
</dbReference>
<sequence>MQPVLVEQPAPGITLLRINRPQARNALNLEVRRLMASQIATFNADADMRCLVIAGSDQVFAAGADIAEMADAGPIDMMERAPHQLWQALTACSKPIIAAVNGFALGGGCELAMHADIIVAGESARFGQPEVKIGIIPGGGGTQRLIRAIGKYKAMRLMLTGEFISATEADTMGMVSLVVPDKETEQRAIEMAARIASMPQLAVQMIKEVTLAGADIALDAGLQLERRALHVLFASRDKGEGMHAFLEKRPPHFSGR</sequence>
<dbReference type="CDD" id="cd06558">
    <property type="entry name" value="crotonase-like"/>
    <property type="match status" value="1"/>
</dbReference>
<dbReference type="Gene3D" id="3.90.226.10">
    <property type="entry name" value="2-enoyl-CoA Hydratase, Chain A, domain 1"/>
    <property type="match status" value="1"/>
</dbReference>
<organism evidence="4 5">
    <name type="scientific">Afipia felis</name>
    <name type="common">Cat scratch disease bacillus</name>
    <dbReference type="NCBI Taxonomy" id="1035"/>
    <lineage>
        <taxon>Bacteria</taxon>
        <taxon>Pseudomonadati</taxon>
        <taxon>Pseudomonadota</taxon>
        <taxon>Alphaproteobacteria</taxon>
        <taxon>Hyphomicrobiales</taxon>
        <taxon>Nitrobacteraceae</taxon>
        <taxon>Afipia</taxon>
    </lineage>
</organism>
<accession>A0A380WD95</accession>
<gene>
    <name evidence="4" type="primary">echA8_2</name>
    <name evidence="4" type="ORF">NCTC12722_03338</name>
</gene>
<dbReference type="EMBL" id="UIGB01000001">
    <property type="protein sequence ID" value="SUU86117.1"/>
    <property type="molecule type" value="Genomic_DNA"/>
</dbReference>
<evidence type="ECO:0000313" key="5">
    <source>
        <dbReference type="Proteomes" id="UP000254343"/>
    </source>
</evidence>